<evidence type="ECO:0000313" key="2">
    <source>
        <dbReference type="EMBL" id="KAG7362066.1"/>
    </source>
</evidence>
<feature type="compositionally biased region" description="Basic and acidic residues" evidence="1">
    <location>
        <begin position="110"/>
        <end position="123"/>
    </location>
</feature>
<feature type="region of interest" description="Disordered" evidence="1">
    <location>
        <begin position="241"/>
        <end position="266"/>
    </location>
</feature>
<feature type="compositionally biased region" description="Basic residues" evidence="1">
    <location>
        <begin position="508"/>
        <end position="532"/>
    </location>
</feature>
<feature type="compositionally biased region" description="Low complexity" evidence="1">
    <location>
        <begin position="538"/>
        <end position="547"/>
    </location>
</feature>
<feature type="compositionally biased region" description="Polar residues" evidence="1">
    <location>
        <begin position="124"/>
        <end position="135"/>
    </location>
</feature>
<reference evidence="2" key="1">
    <citation type="journal article" date="2021" name="Sci. Rep.">
        <title>Diploid genomic architecture of Nitzschia inconspicua, an elite biomass production diatom.</title>
        <authorList>
            <person name="Oliver A."/>
            <person name="Podell S."/>
            <person name="Pinowska A."/>
            <person name="Traller J.C."/>
            <person name="Smith S.R."/>
            <person name="McClure R."/>
            <person name="Beliaev A."/>
            <person name="Bohutskyi P."/>
            <person name="Hill E.A."/>
            <person name="Rabines A."/>
            <person name="Zheng H."/>
            <person name="Allen L.Z."/>
            <person name="Kuo A."/>
            <person name="Grigoriev I.V."/>
            <person name="Allen A.E."/>
            <person name="Hazlebeck D."/>
            <person name="Allen E.E."/>
        </authorList>
    </citation>
    <scope>NUCLEOTIDE SEQUENCE</scope>
    <source>
        <strain evidence="2">Hildebrandi</strain>
    </source>
</reference>
<accession>A0A9K3PWL2</accession>
<dbReference type="AlphaFoldDB" id="A0A9K3PWL2"/>
<proteinExistence type="predicted"/>
<evidence type="ECO:0000256" key="1">
    <source>
        <dbReference type="SAM" id="MobiDB-lite"/>
    </source>
</evidence>
<dbReference type="OrthoDB" id="21330at2759"/>
<organism evidence="2 3">
    <name type="scientific">Nitzschia inconspicua</name>
    <dbReference type="NCBI Taxonomy" id="303405"/>
    <lineage>
        <taxon>Eukaryota</taxon>
        <taxon>Sar</taxon>
        <taxon>Stramenopiles</taxon>
        <taxon>Ochrophyta</taxon>
        <taxon>Bacillariophyta</taxon>
        <taxon>Bacillariophyceae</taxon>
        <taxon>Bacillariophycidae</taxon>
        <taxon>Bacillariales</taxon>
        <taxon>Bacillariaceae</taxon>
        <taxon>Nitzschia</taxon>
    </lineage>
</organism>
<gene>
    <name evidence="2" type="ORF">IV203_025732</name>
</gene>
<feature type="region of interest" description="Disordered" evidence="1">
    <location>
        <begin position="501"/>
        <end position="547"/>
    </location>
</feature>
<dbReference type="Pfam" id="PF02410">
    <property type="entry name" value="RsfS"/>
    <property type="match status" value="1"/>
</dbReference>
<feature type="region of interest" description="Disordered" evidence="1">
    <location>
        <begin position="93"/>
        <end position="146"/>
    </location>
</feature>
<protein>
    <submittedName>
        <fullName evidence="2">Ribosomal silencing factor during starvation domain containing protein</fullName>
    </submittedName>
</protein>
<name>A0A9K3PWL2_9STRA</name>
<comment type="caution">
    <text evidence="2">The sequence shown here is derived from an EMBL/GenBank/DDBJ whole genome shotgun (WGS) entry which is preliminary data.</text>
</comment>
<evidence type="ECO:0000313" key="3">
    <source>
        <dbReference type="Proteomes" id="UP000693970"/>
    </source>
</evidence>
<keyword evidence="3" id="KW-1185">Reference proteome</keyword>
<sequence>MTLDRRSSSSIPLMLLSSSSLLHTPAGPTRVPSSLHALQMLPTLAFRSSSSDRHGRWCISRPMTTTLQQKSHQPLLFTVGMVRSFSSTRNIAISSSSTDTTTSSISSTSKDAENEPSDKEERTNTISDNGDDNNSVEQQQQEVEEKEEMMMINTDWIPPPRRGFQDVSNATTTYPYHTESAQQEHQRLYKQQERIDALYQQQEDALLQLSEDELETMSEEEILKRVEEVLAKEEALEEESFYQELQREEKGRQQQQQQQQQKEQETDWLRTRRAALGMQSPQQDSDKTTTVLPIIPHQLLTADDIQTLLKGHGGSNVTVIMDDPEYPRMGGAHGMVICTAGSSGGNDDNDNDIIGTTATGNVNPFVINTLTRILIDHLKERKLYEVGVVGAQMGTNHLTPRGTANTHRSRQSTWHVVDCGNYIVHIMDAYTRNYLKLEDLWSGRDPLWKLEYWNEDAVEEYCQKHPVPPLYNGGNGSSGVEGSESATTYWDPSLVRRLERNQYSSPFPRHRPVVSNATKRKDRRVGRQKRREQRQQQHRQQQQQGQY</sequence>
<dbReference type="Proteomes" id="UP000693970">
    <property type="component" value="Unassembled WGS sequence"/>
</dbReference>
<dbReference type="EMBL" id="JAGRRH010000012">
    <property type="protein sequence ID" value="KAG7362066.1"/>
    <property type="molecule type" value="Genomic_DNA"/>
</dbReference>
<reference evidence="2" key="2">
    <citation type="submission" date="2021-04" db="EMBL/GenBank/DDBJ databases">
        <authorList>
            <person name="Podell S."/>
        </authorList>
    </citation>
    <scope>NUCLEOTIDE SEQUENCE</scope>
    <source>
        <strain evidence="2">Hildebrandi</strain>
    </source>
</reference>
<feature type="compositionally biased region" description="Low complexity" evidence="1">
    <location>
        <begin position="93"/>
        <end position="109"/>
    </location>
</feature>